<dbReference type="Gene3D" id="3.30.9.10">
    <property type="entry name" value="D-Amino Acid Oxidase, subunit A, domain 2"/>
    <property type="match status" value="1"/>
</dbReference>
<keyword evidence="4" id="KW-1185">Reference proteome</keyword>
<comment type="caution">
    <text evidence="3">The sequence shown here is derived from an EMBL/GenBank/DDBJ whole genome shotgun (WGS) entry which is preliminary data.</text>
</comment>
<dbReference type="Gene3D" id="3.50.50.60">
    <property type="entry name" value="FAD/NAD(P)-binding domain"/>
    <property type="match status" value="1"/>
</dbReference>
<dbReference type="InterPro" id="IPR006076">
    <property type="entry name" value="FAD-dep_OxRdtase"/>
</dbReference>
<evidence type="ECO:0000313" key="4">
    <source>
        <dbReference type="Proteomes" id="UP000261931"/>
    </source>
</evidence>
<gene>
    <name evidence="3" type="ORF">DY262_06900</name>
</gene>
<dbReference type="Pfam" id="PF01266">
    <property type="entry name" value="DAO"/>
    <property type="match status" value="1"/>
</dbReference>
<dbReference type="PANTHER" id="PTHR13847:SF289">
    <property type="entry name" value="GLYCINE OXIDASE"/>
    <property type="match status" value="1"/>
</dbReference>
<dbReference type="Proteomes" id="UP000261931">
    <property type="component" value="Unassembled WGS sequence"/>
</dbReference>
<dbReference type="RefSeq" id="WP_116958215.1">
    <property type="nucleotide sequence ID" value="NZ_QVLS01000003.1"/>
</dbReference>
<dbReference type="EMBL" id="QVLS01000003">
    <property type="protein sequence ID" value="RFP80165.1"/>
    <property type="molecule type" value="Genomic_DNA"/>
</dbReference>
<dbReference type="GO" id="GO:0016491">
    <property type="term" value="F:oxidoreductase activity"/>
    <property type="evidence" value="ECO:0007669"/>
    <property type="project" value="UniProtKB-KW"/>
</dbReference>
<feature type="domain" description="FAD dependent oxidoreductase" evidence="2">
    <location>
        <begin position="3"/>
        <end position="344"/>
    </location>
</feature>
<accession>A0A372ELL2</accession>
<dbReference type="SUPFAM" id="SSF54373">
    <property type="entry name" value="FAD-linked reductases, C-terminal domain"/>
    <property type="match status" value="1"/>
</dbReference>
<sequence>MARIAIAGAGVLGRLLAWRLAREGHSVSVFDPADGPQPPVPGRVAAVNERPHAAGFTAAGMLSPLAELDGAEPAVARLGWRSLPLWQAIGRQLANGGAPGLVRTEGSLLLAHGSDRGNAQRTLARLNGVPEAPAPQPLDAAALRALEPALASGLLAWLLPGEGQLLPRETLLALAEQSAGVRWHWNTLVDTVDAGRLRLIGGDTAAADLAIDTRGLGARPEVPLRGVRGEVLWLHAPGVRLLRPVRLLHPRHRVYLVPRPGDRVVVGASEIESEDRSPVSLRSAVELMSAAHSVLPELAEARIDHLETNLRPARADHLPSIEHRPGLLRINGLFRHGWMVAPAVVQDALAAAGLASEGQSPP</sequence>
<dbReference type="AlphaFoldDB" id="A0A372ELL2"/>
<evidence type="ECO:0000256" key="1">
    <source>
        <dbReference type="ARBA" id="ARBA00023002"/>
    </source>
</evidence>
<reference evidence="3 4" key="1">
    <citation type="submission" date="2018-08" db="EMBL/GenBank/DDBJ databases">
        <title>Hydrogenophaga sp. LA-38 isolated from sludge.</title>
        <authorList>
            <person name="Im W.-T."/>
        </authorList>
    </citation>
    <scope>NUCLEOTIDE SEQUENCE [LARGE SCALE GENOMIC DNA]</scope>
    <source>
        <strain evidence="3 4">LA-38</strain>
    </source>
</reference>
<dbReference type="PANTHER" id="PTHR13847">
    <property type="entry name" value="SARCOSINE DEHYDROGENASE-RELATED"/>
    <property type="match status" value="1"/>
</dbReference>
<keyword evidence="1" id="KW-0560">Oxidoreductase</keyword>
<evidence type="ECO:0000313" key="3">
    <source>
        <dbReference type="EMBL" id="RFP80165.1"/>
    </source>
</evidence>
<name>A0A372ELL2_9BURK</name>
<evidence type="ECO:0000259" key="2">
    <source>
        <dbReference type="Pfam" id="PF01266"/>
    </source>
</evidence>
<protein>
    <submittedName>
        <fullName evidence="3">FAD-dependent oxidoreductase</fullName>
    </submittedName>
</protein>
<dbReference type="InterPro" id="IPR036188">
    <property type="entry name" value="FAD/NAD-bd_sf"/>
</dbReference>
<dbReference type="GO" id="GO:0005737">
    <property type="term" value="C:cytoplasm"/>
    <property type="evidence" value="ECO:0007669"/>
    <property type="project" value="TreeGrafter"/>
</dbReference>
<dbReference type="SUPFAM" id="SSF51971">
    <property type="entry name" value="Nucleotide-binding domain"/>
    <property type="match status" value="1"/>
</dbReference>
<organism evidence="3 4">
    <name type="scientific">Hydrogenophaga borbori</name>
    <dbReference type="NCBI Taxonomy" id="2294117"/>
    <lineage>
        <taxon>Bacteria</taxon>
        <taxon>Pseudomonadati</taxon>
        <taxon>Pseudomonadota</taxon>
        <taxon>Betaproteobacteria</taxon>
        <taxon>Burkholderiales</taxon>
        <taxon>Comamonadaceae</taxon>
        <taxon>Hydrogenophaga</taxon>
    </lineage>
</organism>
<proteinExistence type="predicted"/>